<dbReference type="InterPro" id="IPR001123">
    <property type="entry name" value="LeuE-type"/>
</dbReference>
<feature type="transmembrane region" description="Helical" evidence="6">
    <location>
        <begin position="184"/>
        <end position="205"/>
    </location>
</feature>
<feature type="transmembrane region" description="Helical" evidence="6">
    <location>
        <begin position="6"/>
        <end position="27"/>
    </location>
</feature>
<feature type="transmembrane region" description="Helical" evidence="6">
    <location>
        <begin position="71"/>
        <end position="89"/>
    </location>
</feature>
<reference evidence="7" key="2">
    <citation type="journal article" date="2022" name="Microbiol. Resour. Announc.">
        <title>Metagenome Sequencing to Explore Phylogenomics of Terrestrial Cyanobacteria.</title>
        <authorList>
            <person name="Ward R.D."/>
            <person name="Stajich J.E."/>
            <person name="Johansen J.R."/>
            <person name="Huntemann M."/>
            <person name="Clum A."/>
            <person name="Foster B."/>
            <person name="Foster B."/>
            <person name="Roux S."/>
            <person name="Palaniappan K."/>
            <person name="Varghese N."/>
            <person name="Mukherjee S."/>
            <person name="Reddy T.B.K."/>
            <person name="Daum C."/>
            <person name="Copeland A."/>
            <person name="Chen I.A."/>
            <person name="Ivanova N.N."/>
            <person name="Kyrpides N.C."/>
            <person name="Shapiro N."/>
            <person name="Eloe-Fadrosh E.A."/>
            <person name="Pietrasiak N."/>
        </authorList>
    </citation>
    <scope>NUCLEOTIDE SEQUENCE</scope>
    <source>
        <strain evidence="7">JT2-VF2</strain>
    </source>
</reference>
<dbReference type="PIRSF" id="PIRSF006324">
    <property type="entry name" value="LeuE"/>
    <property type="match status" value="1"/>
</dbReference>
<keyword evidence="3 6" id="KW-0812">Transmembrane</keyword>
<evidence type="ECO:0000256" key="3">
    <source>
        <dbReference type="ARBA" id="ARBA00022692"/>
    </source>
</evidence>
<gene>
    <name evidence="7" type="ORF">KME32_31820</name>
</gene>
<accession>A0A951UJZ8</accession>
<protein>
    <submittedName>
        <fullName evidence="7">LysE family transporter</fullName>
    </submittedName>
</protein>
<name>A0A951UJZ8_9NOST</name>
<feature type="transmembrane region" description="Helical" evidence="6">
    <location>
        <begin position="39"/>
        <end position="65"/>
    </location>
</feature>
<comment type="caution">
    <text evidence="7">The sequence shown here is derived from an EMBL/GenBank/DDBJ whole genome shotgun (WGS) entry which is preliminary data.</text>
</comment>
<dbReference type="EMBL" id="JAHHHN010000041">
    <property type="protein sequence ID" value="MBW4565591.1"/>
    <property type="molecule type" value="Genomic_DNA"/>
</dbReference>
<keyword evidence="2" id="KW-1003">Cell membrane</keyword>
<keyword evidence="4 6" id="KW-1133">Transmembrane helix</keyword>
<evidence type="ECO:0000256" key="1">
    <source>
        <dbReference type="ARBA" id="ARBA00004651"/>
    </source>
</evidence>
<dbReference type="AlphaFoldDB" id="A0A951UJZ8"/>
<reference evidence="7" key="1">
    <citation type="submission" date="2021-05" db="EMBL/GenBank/DDBJ databases">
        <authorList>
            <person name="Pietrasiak N."/>
            <person name="Ward R."/>
            <person name="Stajich J.E."/>
            <person name="Kurbessoian T."/>
        </authorList>
    </citation>
    <scope>NUCLEOTIDE SEQUENCE</scope>
    <source>
        <strain evidence="7">JT2-VF2</strain>
    </source>
</reference>
<evidence type="ECO:0000256" key="4">
    <source>
        <dbReference type="ARBA" id="ARBA00022989"/>
    </source>
</evidence>
<dbReference type="Pfam" id="PF01810">
    <property type="entry name" value="LysE"/>
    <property type="match status" value="1"/>
</dbReference>
<organism evidence="7 8">
    <name type="scientific">Mojavia pulchra JT2-VF2</name>
    <dbReference type="NCBI Taxonomy" id="287848"/>
    <lineage>
        <taxon>Bacteria</taxon>
        <taxon>Bacillati</taxon>
        <taxon>Cyanobacteriota</taxon>
        <taxon>Cyanophyceae</taxon>
        <taxon>Nostocales</taxon>
        <taxon>Nostocaceae</taxon>
    </lineage>
</organism>
<keyword evidence="5 6" id="KW-0472">Membrane</keyword>
<feature type="transmembrane region" description="Helical" evidence="6">
    <location>
        <begin position="147"/>
        <end position="172"/>
    </location>
</feature>
<dbReference type="GO" id="GO:0015171">
    <property type="term" value="F:amino acid transmembrane transporter activity"/>
    <property type="evidence" value="ECO:0007669"/>
    <property type="project" value="TreeGrafter"/>
</dbReference>
<feature type="transmembrane region" description="Helical" evidence="6">
    <location>
        <begin position="120"/>
        <end position="141"/>
    </location>
</feature>
<dbReference type="GO" id="GO:0005886">
    <property type="term" value="C:plasma membrane"/>
    <property type="evidence" value="ECO:0007669"/>
    <property type="project" value="UniProtKB-SubCell"/>
</dbReference>
<dbReference type="PANTHER" id="PTHR30086:SF20">
    <property type="entry name" value="ARGININE EXPORTER PROTEIN ARGO-RELATED"/>
    <property type="match status" value="1"/>
</dbReference>
<comment type="subcellular location">
    <subcellularLocation>
        <location evidence="1">Cell membrane</location>
        <topology evidence="1">Multi-pass membrane protein</topology>
    </subcellularLocation>
</comment>
<evidence type="ECO:0000256" key="6">
    <source>
        <dbReference type="SAM" id="Phobius"/>
    </source>
</evidence>
<evidence type="ECO:0000313" key="7">
    <source>
        <dbReference type="EMBL" id="MBW4565591.1"/>
    </source>
</evidence>
<proteinExistence type="predicted"/>
<dbReference type="PANTHER" id="PTHR30086">
    <property type="entry name" value="ARGININE EXPORTER PROTEIN ARGO"/>
    <property type="match status" value="1"/>
</dbReference>
<evidence type="ECO:0000256" key="2">
    <source>
        <dbReference type="ARBA" id="ARBA00022475"/>
    </source>
</evidence>
<dbReference type="Proteomes" id="UP000715781">
    <property type="component" value="Unassembled WGS sequence"/>
</dbReference>
<evidence type="ECO:0000313" key="8">
    <source>
        <dbReference type="Proteomes" id="UP000715781"/>
    </source>
</evidence>
<sequence>MTFLANWLTVFIIGCLAVISPGPNLAITLRNGLVYSRKAGVYTAVGLATGNLVHATYCLLGIGVIISKSIFLFNILKWLGAAYLLYIGIKSLQVKKAIGNVTNLQYRQTISNWTAFRTGLFTNLLNPKVTLFFLALFTQIIRPATPLLIQAVYGLTIVSIEFAWFALVAILISQHTLKNFFLSFSHWIERATGVTLIALGLRLVFTKENNT</sequence>
<evidence type="ECO:0000256" key="5">
    <source>
        <dbReference type="ARBA" id="ARBA00023136"/>
    </source>
</evidence>